<feature type="domain" description="Type VI secretion system component TssM1 N-terminal" evidence="3">
    <location>
        <begin position="125"/>
        <end position="361"/>
    </location>
</feature>
<organism evidence="4 5">
    <name type="scientific">Pseudomonas corrugata</name>
    <dbReference type="NCBI Taxonomy" id="47879"/>
    <lineage>
        <taxon>Bacteria</taxon>
        <taxon>Pseudomonadati</taxon>
        <taxon>Pseudomonadota</taxon>
        <taxon>Gammaproteobacteria</taxon>
        <taxon>Pseudomonadales</taxon>
        <taxon>Pseudomonadaceae</taxon>
        <taxon>Pseudomonas</taxon>
    </lineage>
</organism>
<evidence type="ECO:0000256" key="1">
    <source>
        <dbReference type="SAM" id="MobiDB-lite"/>
    </source>
</evidence>
<sequence>MERVGGSGAGLMSPLSIIAVVVPVIVVVLVIAALIGWLRTQGGAAIRSFYGAVRRMEQEQGTRDRYQIPWLLMLGNETDGAQLCTQWHLQATDKAAWFGRWWSDAEGAVLVVPQALFLPDEGMNRQRGNWWRLLGLILRLRSRRPIDAVIWTVPFGKLDDIEHTTELSLKVRRCFIDLLQRFGLSLPVYVVITGMQELPGFQELVSALPTEAREATLGWSSPYSPDAAWQSHWSDQALDQVNAALSQSIIEIGALSGQLSGDLYGLPERFERLRRALQILLEPVFQGNAQGEAPRFRGVYFTATQAPTVTGDGFAASDKVLCQTVFARQLWARRFVAERGLAQPVPRLLRLRQRWHRLAGVVALVVGLVWLGGMLWVWHDSVEEAEELSQLILHTHKNYLVVDPDQPQLEPTRYNVQTYWNMLEKAPSWRYVAVVFPTSWFSTVDAQLEEGLRLTARHHWVLPLRDLLASDLGQLQAIRNTERRGNVESEDPAQWQSYVKAKDLVERAVRLEQQNQMFSQLVSNPKAPLDELVQLSNNALSLSLNAGTLSKARFYNRVLFNAQGAGLPGQDLQGLDLNAARTVIGDNFTGLMQRWLDHYFLADNFVRQAGYLKLHLQRLEAGSGNSLSELEDLMALVDDLQTLVNLTNAAWGRGKGQDLVPGYTQMMDKVSHSTLLGPELAQDLESQAAKLQQSFRDQWIVQTGSRDNLLVQQGSGLLVLQEHVTALDDAVKALFKRDFVALALQKDPSGNSSNAMGQGGGSDDFSVALNYFASYKSYANEELPRIPPDYRDALIQAAEGAAARAMWLSLDESEEQLPGMGFNVQTTQAVALQKAFMDVHRADLAMRFQRLLNRRALAQIKSGLDEIEAQPLFSQRADVQRWDGSKNFGLQLYGASDPQGLKLSLNQQFDAMVQIAEQRMPALEWLIIQQDDLSALEHDRVSRFMAINDELLKYKSQNPASSAAQLEQLVSRDFNQMDTSSCAQILQTSNLSGGRGDLAQRAVSLQQGALQRCLYLQQNQAATAWNDVANYFNQYLAGRFPFSQDLRASDADPARVQRLLELIDTRLPLAEAGLALSQTPERLAAENFLNRLKQAGTWLGPLFVRDKSGILGVEMDVRWRTDRNEERGADQVIAWGLNAGNQQINYPGDAQQNLRWMVGQPVRLTLRWARNGYQRPANDPLQPNLVVRDLEAGWEYQGPWALLRLMRSLVSVQRQPNVDYTDFPLTLQLPVTGQIPSLSPAQAQLQARTTQQTMMFMRLSLMSQGSKLPLSMPPLPTQAPRSPFMATSSSPAIATREEGL</sequence>
<dbReference type="InterPro" id="IPR053156">
    <property type="entry name" value="T6SS_TssM-like"/>
</dbReference>
<protein>
    <recommendedName>
        <fullName evidence="3">Type VI secretion system component TssM1 N-terminal domain-containing protein</fullName>
    </recommendedName>
</protein>
<keyword evidence="2" id="KW-0472">Membrane</keyword>
<proteinExistence type="predicted"/>
<dbReference type="PANTHER" id="PTHR36153">
    <property type="entry name" value="INNER MEMBRANE PROTEIN-RELATED"/>
    <property type="match status" value="1"/>
</dbReference>
<reference evidence="4 5" key="1">
    <citation type="submission" date="2018-08" db="EMBL/GenBank/DDBJ databases">
        <title>Recombination of ecologically and evolutionarily significant loci maintains genetic cohesion in the Pseudomonas syringae species complex.</title>
        <authorList>
            <person name="Dillon M."/>
            <person name="Thakur S."/>
            <person name="Almeida R.N.D."/>
            <person name="Weir B.S."/>
            <person name="Guttman D.S."/>
        </authorList>
    </citation>
    <scope>NUCLEOTIDE SEQUENCE [LARGE SCALE GENOMIC DNA]</scope>
    <source>
        <strain evidence="4 5">NCPPB2445</strain>
    </source>
</reference>
<gene>
    <name evidence="4" type="ORF">ALQ77_05314</name>
</gene>
<dbReference type="EMBL" id="RBOJ01000060">
    <property type="protein sequence ID" value="RMM51199.1"/>
    <property type="molecule type" value="Genomic_DNA"/>
</dbReference>
<evidence type="ECO:0000313" key="5">
    <source>
        <dbReference type="Proteomes" id="UP000270661"/>
    </source>
</evidence>
<feature type="region of interest" description="Disordered" evidence="1">
    <location>
        <begin position="1267"/>
        <end position="1300"/>
    </location>
</feature>
<dbReference type="Proteomes" id="UP000270661">
    <property type="component" value="Unassembled WGS sequence"/>
</dbReference>
<name>A0A3M3ER14_9PSED</name>
<keyword evidence="5" id="KW-1185">Reference proteome</keyword>
<keyword evidence="2" id="KW-0812">Transmembrane</keyword>
<dbReference type="InterPro" id="IPR025743">
    <property type="entry name" value="TssM1_N"/>
</dbReference>
<evidence type="ECO:0000256" key="2">
    <source>
        <dbReference type="SAM" id="Phobius"/>
    </source>
</evidence>
<dbReference type="STRING" id="47879.AXG94_04160"/>
<keyword evidence="2" id="KW-1133">Transmembrane helix</keyword>
<feature type="transmembrane region" description="Helical" evidence="2">
    <location>
        <begin position="358"/>
        <end position="378"/>
    </location>
</feature>
<feature type="transmembrane region" description="Helical" evidence="2">
    <location>
        <begin position="15"/>
        <end position="38"/>
    </location>
</feature>
<evidence type="ECO:0000313" key="4">
    <source>
        <dbReference type="EMBL" id="RMM51199.1"/>
    </source>
</evidence>
<comment type="caution">
    <text evidence="4">The sequence shown here is derived from an EMBL/GenBank/DDBJ whole genome shotgun (WGS) entry which is preliminary data.</text>
</comment>
<evidence type="ECO:0000259" key="3">
    <source>
        <dbReference type="Pfam" id="PF14331"/>
    </source>
</evidence>
<accession>A0A3M3ER14</accession>
<dbReference type="Pfam" id="PF14331">
    <property type="entry name" value="IcmF-related_N"/>
    <property type="match status" value="1"/>
</dbReference>
<dbReference type="PANTHER" id="PTHR36153:SF1">
    <property type="entry name" value="TYPE VI SECRETION SYSTEM COMPONENT TSSM1"/>
    <property type="match status" value="1"/>
</dbReference>